<dbReference type="STRING" id="1616788.AR543_20415"/>
<sequence length="60" mass="7292">MDRSLLFGVPWINSRLISYPYNSITGKFISQKNKVVVIWINMPIFVKKRDNIRFLRLYWD</sequence>
<gene>
    <name evidence="1" type="ORF">AR543_20415</name>
</gene>
<organism evidence="1 2">
    <name type="scientific">Paenibacillus bovis</name>
    <dbReference type="NCBI Taxonomy" id="1616788"/>
    <lineage>
        <taxon>Bacteria</taxon>
        <taxon>Bacillati</taxon>
        <taxon>Bacillota</taxon>
        <taxon>Bacilli</taxon>
        <taxon>Bacillales</taxon>
        <taxon>Paenibacillaceae</taxon>
        <taxon>Paenibacillus</taxon>
    </lineage>
</organism>
<accession>A0A172ZKL5</accession>
<keyword evidence="2" id="KW-1185">Reference proteome</keyword>
<dbReference type="AlphaFoldDB" id="A0A172ZKL5"/>
<protein>
    <submittedName>
        <fullName evidence="1">Uncharacterized protein</fullName>
    </submittedName>
</protein>
<name>A0A172ZKL5_9BACL</name>
<proteinExistence type="predicted"/>
<evidence type="ECO:0000313" key="1">
    <source>
        <dbReference type="EMBL" id="ANF98138.1"/>
    </source>
</evidence>
<dbReference type="KEGG" id="pbv:AR543_20415"/>
<reference evidence="1 2" key="2">
    <citation type="journal article" date="2016" name="Int. J. Syst. Evol. Microbiol.">
        <title>Paenibacillus bovis sp. nov., isolated from raw yak (Bos grunniens) milk.</title>
        <authorList>
            <person name="Gao C."/>
            <person name="Han J."/>
            <person name="Liu Z."/>
            <person name="Xu X."/>
            <person name="Hang F."/>
            <person name="Wu Z."/>
        </authorList>
    </citation>
    <scope>NUCLEOTIDE SEQUENCE [LARGE SCALE GENOMIC DNA]</scope>
    <source>
        <strain evidence="1 2">BD3526</strain>
    </source>
</reference>
<reference evidence="2" key="1">
    <citation type="submission" date="2015-10" db="EMBL/GenBank/DDBJ databases">
        <title>Genome of Paenibacillus bovis sp. nov.</title>
        <authorList>
            <person name="Wu Z."/>
            <person name="Gao C."/>
            <person name="Liu Z."/>
            <person name="Zheng H."/>
        </authorList>
    </citation>
    <scope>NUCLEOTIDE SEQUENCE [LARGE SCALE GENOMIC DNA]</scope>
    <source>
        <strain evidence="2">BD3526</strain>
    </source>
</reference>
<evidence type="ECO:0000313" key="2">
    <source>
        <dbReference type="Proteomes" id="UP000078148"/>
    </source>
</evidence>
<dbReference type="Proteomes" id="UP000078148">
    <property type="component" value="Chromosome"/>
</dbReference>
<dbReference type="EMBL" id="CP013023">
    <property type="protein sequence ID" value="ANF98138.1"/>
    <property type="molecule type" value="Genomic_DNA"/>
</dbReference>